<sequence>MDLFQTLTEMIDLRSFSNLWYWIALAVMWSTASHWILGVPFDMVHRARKNGGQSAEDLEDLVRINVNRMLYVVQMAGLWILAIACFVLSSLATLGFGLDVEFAQAVFLLLFPMATVGLVNLATARSIRLNEPQGDALYRRLATCRFAIQIIGMISIFVTAMWGMYQNLRLGVFG</sequence>
<feature type="transmembrane region" description="Helical" evidence="1">
    <location>
        <begin position="70"/>
        <end position="96"/>
    </location>
</feature>
<evidence type="ECO:0000313" key="3">
    <source>
        <dbReference type="Proteomes" id="UP000092565"/>
    </source>
</evidence>
<keyword evidence="1" id="KW-0472">Membrane</keyword>
<dbReference type="PATRIC" id="fig|60890.4.peg.116"/>
<organism evidence="2 3">
    <name type="scientific">Phaeobacter gallaeciensis</name>
    <dbReference type="NCBI Taxonomy" id="60890"/>
    <lineage>
        <taxon>Bacteria</taxon>
        <taxon>Pseudomonadati</taxon>
        <taxon>Pseudomonadota</taxon>
        <taxon>Alphaproteobacteria</taxon>
        <taxon>Rhodobacterales</taxon>
        <taxon>Roseobacteraceae</taxon>
        <taxon>Phaeobacter</taxon>
    </lineage>
</organism>
<name>A0A1B0ZLN4_9RHOB</name>
<keyword evidence="3" id="KW-1185">Reference proteome</keyword>
<dbReference type="EMBL" id="CP015124">
    <property type="protein sequence ID" value="ANP35059.1"/>
    <property type="molecule type" value="Genomic_DNA"/>
</dbReference>
<keyword evidence="1" id="KW-1133">Transmembrane helix</keyword>
<dbReference type="RefSeq" id="WP_065270235.1">
    <property type="nucleotide sequence ID" value="NZ_CP015124.1"/>
</dbReference>
<keyword evidence="1" id="KW-0812">Transmembrane</keyword>
<feature type="transmembrane region" description="Helical" evidence="1">
    <location>
        <begin position="20"/>
        <end position="41"/>
    </location>
</feature>
<evidence type="ECO:0000313" key="2">
    <source>
        <dbReference type="EMBL" id="ANP35059.1"/>
    </source>
</evidence>
<protein>
    <submittedName>
        <fullName evidence="2">Component of SufBCD complex</fullName>
    </submittedName>
</protein>
<dbReference type="OrthoDB" id="7847071at2"/>
<feature type="transmembrane region" description="Helical" evidence="1">
    <location>
        <begin position="144"/>
        <end position="165"/>
    </location>
</feature>
<feature type="transmembrane region" description="Helical" evidence="1">
    <location>
        <begin position="102"/>
        <end position="123"/>
    </location>
</feature>
<dbReference type="AlphaFoldDB" id="A0A1B0ZLN4"/>
<proteinExistence type="predicted"/>
<reference evidence="2 3" key="1">
    <citation type="submission" date="2016-04" db="EMBL/GenBank/DDBJ databases">
        <authorList>
            <person name="Evans L.H."/>
            <person name="Alamgir A."/>
            <person name="Owens N."/>
            <person name="Weber N.D."/>
            <person name="Virtaneva K."/>
            <person name="Barbian K."/>
            <person name="Babar A."/>
            <person name="Rosenke K."/>
        </authorList>
    </citation>
    <scope>NUCLEOTIDE SEQUENCE [LARGE SCALE GENOMIC DNA]</scope>
    <source>
        <strain evidence="2 3">JL2886</strain>
    </source>
</reference>
<evidence type="ECO:0000256" key="1">
    <source>
        <dbReference type="SAM" id="Phobius"/>
    </source>
</evidence>
<accession>A0A1B0ZLN4</accession>
<dbReference type="Proteomes" id="UP000092565">
    <property type="component" value="Chromosome"/>
</dbReference>
<gene>
    <name evidence="2" type="ORF">JL2886_00123</name>
</gene>